<dbReference type="Pfam" id="PF05730">
    <property type="entry name" value="CFEM"/>
    <property type="match status" value="1"/>
</dbReference>
<feature type="chain" id="PRO_5013061019" description="CFEM domain-containing protein" evidence="5">
    <location>
        <begin position="19"/>
        <end position="143"/>
    </location>
</feature>
<dbReference type="AlphaFoldDB" id="A0A2A9NJY3"/>
<sequence length="143" mass="16387">MKTSFIFSLLATASLVAGELLMDWTIAIPDCARECAQRAADTVGCRLQDYECLCRNARFFDLWHACVDANCPSTDPALAPVTDRRYRRHHQYLREINREHIMIVAFIGLEREKVFCRVTGFNQNLLLEMQASKESIVNMIVDT</sequence>
<evidence type="ECO:0000256" key="4">
    <source>
        <dbReference type="ARBA" id="ARBA00023157"/>
    </source>
</evidence>
<evidence type="ECO:0000313" key="8">
    <source>
        <dbReference type="Proteomes" id="UP000242287"/>
    </source>
</evidence>
<keyword evidence="8" id="KW-1185">Reference proteome</keyword>
<dbReference type="InterPro" id="IPR008427">
    <property type="entry name" value="Extracellular_membr_CFEM_dom"/>
</dbReference>
<reference evidence="7 8" key="1">
    <citation type="submission" date="2014-02" db="EMBL/GenBank/DDBJ databases">
        <title>Transposable element dynamics among asymbiotic and ectomycorrhizal Amanita fungi.</title>
        <authorList>
            <consortium name="DOE Joint Genome Institute"/>
            <person name="Hess J."/>
            <person name="Skrede I."/>
            <person name="Wolfe B."/>
            <person name="LaButti K."/>
            <person name="Ohm R.A."/>
            <person name="Grigoriev I.V."/>
            <person name="Pringle A."/>
        </authorList>
    </citation>
    <scope>NUCLEOTIDE SEQUENCE [LARGE SCALE GENOMIC DNA]</scope>
    <source>
        <strain evidence="7 8">SKay4041</strain>
    </source>
</reference>
<evidence type="ECO:0000256" key="3">
    <source>
        <dbReference type="ARBA" id="ARBA00022729"/>
    </source>
</evidence>
<keyword evidence="3 5" id="KW-0732">Signal</keyword>
<dbReference type="OrthoDB" id="3045591at2759"/>
<dbReference type="EMBL" id="KZ302078">
    <property type="protein sequence ID" value="PFH48076.1"/>
    <property type="molecule type" value="Genomic_DNA"/>
</dbReference>
<keyword evidence="2" id="KW-0964">Secreted</keyword>
<evidence type="ECO:0000256" key="5">
    <source>
        <dbReference type="SAM" id="SignalP"/>
    </source>
</evidence>
<keyword evidence="4" id="KW-1015">Disulfide bond</keyword>
<dbReference type="GO" id="GO:0005576">
    <property type="term" value="C:extracellular region"/>
    <property type="evidence" value="ECO:0007669"/>
    <property type="project" value="UniProtKB-SubCell"/>
</dbReference>
<evidence type="ECO:0000256" key="2">
    <source>
        <dbReference type="ARBA" id="ARBA00022525"/>
    </source>
</evidence>
<feature type="domain" description="CFEM" evidence="6">
    <location>
        <begin position="27"/>
        <end position="75"/>
    </location>
</feature>
<gene>
    <name evidence="7" type="ORF">AMATHDRAFT_49826</name>
</gene>
<comment type="subcellular location">
    <subcellularLocation>
        <location evidence="1">Secreted</location>
    </subcellularLocation>
</comment>
<protein>
    <recommendedName>
        <fullName evidence="6">CFEM domain-containing protein</fullName>
    </recommendedName>
</protein>
<organism evidence="7 8">
    <name type="scientific">Amanita thiersii Skay4041</name>
    <dbReference type="NCBI Taxonomy" id="703135"/>
    <lineage>
        <taxon>Eukaryota</taxon>
        <taxon>Fungi</taxon>
        <taxon>Dikarya</taxon>
        <taxon>Basidiomycota</taxon>
        <taxon>Agaricomycotina</taxon>
        <taxon>Agaricomycetes</taxon>
        <taxon>Agaricomycetidae</taxon>
        <taxon>Agaricales</taxon>
        <taxon>Pluteineae</taxon>
        <taxon>Amanitaceae</taxon>
        <taxon>Amanita</taxon>
    </lineage>
</organism>
<evidence type="ECO:0000256" key="1">
    <source>
        <dbReference type="ARBA" id="ARBA00004613"/>
    </source>
</evidence>
<feature type="signal peptide" evidence="5">
    <location>
        <begin position="1"/>
        <end position="18"/>
    </location>
</feature>
<name>A0A2A9NJY3_9AGAR</name>
<evidence type="ECO:0000313" key="7">
    <source>
        <dbReference type="EMBL" id="PFH48076.1"/>
    </source>
</evidence>
<dbReference type="STRING" id="703135.A0A2A9NJY3"/>
<evidence type="ECO:0000259" key="6">
    <source>
        <dbReference type="Pfam" id="PF05730"/>
    </source>
</evidence>
<dbReference type="Proteomes" id="UP000242287">
    <property type="component" value="Unassembled WGS sequence"/>
</dbReference>
<accession>A0A2A9NJY3</accession>
<proteinExistence type="predicted"/>